<organism evidence="2 3">
    <name type="scientific">Desulfuromusa kysingii</name>
    <dbReference type="NCBI Taxonomy" id="37625"/>
    <lineage>
        <taxon>Bacteria</taxon>
        <taxon>Pseudomonadati</taxon>
        <taxon>Thermodesulfobacteriota</taxon>
        <taxon>Desulfuromonadia</taxon>
        <taxon>Desulfuromonadales</taxon>
        <taxon>Geopsychrobacteraceae</taxon>
        <taxon>Desulfuromusa</taxon>
    </lineage>
</organism>
<dbReference type="EMBL" id="FNQN01000001">
    <property type="protein sequence ID" value="SDZ76122.1"/>
    <property type="molecule type" value="Genomic_DNA"/>
</dbReference>
<dbReference type="GO" id="GO:0035438">
    <property type="term" value="F:cyclic-di-GMP binding"/>
    <property type="evidence" value="ECO:0007669"/>
    <property type="project" value="InterPro"/>
</dbReference>
<feature type="domain" description="PilZ" evidence="1">
    <location>
        <begin position="97"/>
        <end position="203"/>
    </location>
</feature>
<protein>
    <submittedName>
        <fullName evidence="2">PilZ domain-containing protein</fullName>
    </submittedName>
</protein>
<dbReference type="Proteomes" id="UP000199409">
    <property type="component" value="Unassembled WGS sequence"/>
</dbReference>
<name>A0A1H3VPT3_9BACT</name>
<dbReference type="STRING" id="37625.SAMN05660420_00170"/>
<sequence>MSVLRQLKDYRVVKVSLPLLDGNKIALDAVAKTTTSPHFEVTFLPDQLNPELLNHEEFCFVGFDVAGENKSIKAKINTVVEKAKLLLEMVESFAYIQKRGYFRVDADLSVSYWIINEEHPSAKSVQTPVNISGGGLRLPVSEKIKTGTQLGLEIVIDAPQSTVVECVGEVVSNYDDDKGNRQVALTFVDIEDDDRDAIIAYCLAEQRKQLRLRVKLIGDAII</sequence>
<dbReference type="RefSeq" id="WP_092344043.1">
    <property type="nucleotide sequence ID" value="NZ_FNQN01000001.1"/>
</dbReference>
<evidence type="ECO:0000313" key="2">
    <source>
        <dbReference type="EMBL" id="SDZ76122.1"/>
    </source>
</evidence>
<dbReference type="Pfam" id="PF07238">
    <property type="entry name" value="PilZ"/>
    <property type="match status" value="1"/>
</dbReference>
<accession>A0A1H3VPT3</accession>
<dbReference type="OrthoDB" id="5431167at2"/>
<dbReference type="Gene3D" id="2.40.10.220">
    <property type="entry name" value="predicted glycosyltransferase like domains"/>
    <property type="match status" value="1"/>
</dbReference>
<dbReference type="InterPro" id="IPR009875">
    <property type="entry name" value="PilZ_domain"/>
</dbReference>
<reference evidence="2 3" key="1">
    <citation type="submission" date="2016-10" db="EMBL/GenBank/DDBJ databases">
        <authorList>
            <person name="de Groot N.N."/>
        </authorList>
    </citation>
    <scope>NUCLEOTIDE SEQUENCE [LARGE SCALE GENOMIC DNA]</scope>
    <source>
        <strain evidence="2 3">DSM 7343</strain>
    </source>
</reference>
<dbReference type="AlphaFoldDB" id="A0A1H3VPT3"/>
<gene>
    <name evidence="2" type="ORF">SAMN05660420_00170</name>
</gene>
<evidence type="ECO:0000259" key="1">
    <source>
        <dbReference type="Pfam" id="PF07238"/>
    </source>
</evidence>
<keyword evidence="3" id="KW-1185">Reference proteome</keyword>
<proteinExistence type="predicted"/>
<evidence type="ECO:0000313" key="3">
    <source>
        <dbReference type="Proteomes" id="UP000199409"/>
    </source>
</evidence>